<proteinExistence type="predicted"/>
<dbReference type="WBParaSite" id="Hba_09268">
    <property type="protein sequence ID" value="Hba_09268"/>
    <property type="gene ID" value="Hba_09268"/>
</dbReference>
<keyword evidence="2" id="KW-1185">Reference proteome</keyword>
<sequence length="50" mass="5592">MGLFSNLLALCIGAYGGAFLAQNYEIGKVPSITELSKQMEEYMKQFKKDD</sequence>
<feature type="signal peptide" evidence="1">
    <location>
        <begin position="1"/>
        <end position="16"/>
    </location>
</feature>
<reference evidence="3" key="1">
    <citation type="submission" date="2016-11" db="UniProtKB">
        <authorList>
            <consortium name="WormBaseParasite"/>
        </authorList>
    </citation>
    <scope>IDENTIFICATION</scope>
</reference>
<feature type="chain" id="PRO_5009310859" evidence="1">
    <location>
        <begin position="17"/>
        <end position="50"/>
    </location>
</feature>
<evidence type="ECO:0000313" key="2">
    <source>
        <dbReference type="Proteomes" id="UP000095283"/>
    </source>
</evidence>
<accession>A0A1I7WVS4</accession>
<dbReference type="Pfam" id="PF15054">
    <property type="entry name" value="DUF4535"/>
    <property type="match status" value="1"/>
</dbReference>
<keyword evidence="1" id="KW-0732">Signal</keyword>
<evidence type="ECO:0000256" key="1">
    <source>
        <dbReference type="SAM" id="SignalP"/>
    </source>
</evidence>
<dbReference type="AlphaFoldDB" id="A0A1I7WVS4"/>
<dbReference type="InterPro" id="IPR027854">
    <property type="entry name" value="STMP1"/>
</dbReference>
<organism evidence="2 3">
    <name type="scientific">Heterorhabditis bacteriophora</name>
    <name type="common">Entomopathogenic nematode worm</name>
    <dbReference type="NCBI Taxonomy" id="37862"/>
    <lineage>
        <taxon>Eukaryota</taxon>
        <taxon>Metazoa</taxon>
        <taxon>Ecdysozoa</taxon>
        <taxon>Nematoda</taxon>
        <taxon>Chromadorea</taxon>
        <taxon>Rhabditida</taxon>
        <taxon>Rhabditina</taxon>
        <taxon>Rhabditomorpha</taxon>
        <taxon>Strongyloidea</taxon>
        <taxon>Heterorhabditidae</taxon>
        <taxon>Heterorhabditis</taxon>
    </lineage>
</organism>
<protein>
    <submittedName>
        <fullName evidence="3">YtxH domain-containing protein</fullName>
    </submittedName>
</protein>
<name>A0A1I7WVS4_HETBA</name>
<dbReference type="Proteomes" id="UP000095283">
    <property type="component" value="Unplaced"/>
</dbReference>
<evidence type="ECO:0000313" key="3">
    <source>
        <dbReference type="WBParaSite" id="Hba_09268"/>
    </source>
</evidence>